<protein>
    <submittedName>
        <fullName evidence="1">Uncharacterized protein</fullName>
    </submittedName>
</protein>
<organism evidence="1 2">
    <name type="scientific">Acetobacter orientalis</name>
    <dbReference type="NCBI Taxonomy" id="146474"/>
    <lineage>
        <taxon>Bacteria</taxon>
        <taxon>Pseudomonadati</taxon>
        <taxon>Pseudomonadota</taxon>
        <taxon>Alphaproteobacteria</taxon>
        <taxon>Acetobacterales</taxon>
        <taxon>Acetobacteraceae</taxon>
        <taxon>Acetobacter</taxon>
    </lineage>
</organism>
<sequence>MLYDSFMTPTLQYLCYPKQNRPNVAQQRLTLAIHHWACLPP</sequence>
<name>A0A2Z5ZLQ4_9PROT</name>
<proteinExistence type="predicted"/>
<dbReference type="Proteomes" id="UP000270034">
    <property type="component" value="Chromosome"/>
</dbReference>
<dbReference type="AlphaFoldDB" id="A0A2Z5ZLQ4"/>
<accession>A0A2Z5ZLQ4</accession>
<dbReference type="KEGG" id="aot:AcetOri_orf04542"/>
<gene>
    <name evidence="1" type="ORF">AcetOrient_orf04542</name>
</gene>
<evidence type="ECO:0000313" key="1">
    <source>
        <dbReference type="EMBL" id="BBC81353.1"/>
    </source>
</evidence>
<dbReference type="EMBL" id="AP018515">
    <property type="protein sequence ID" value="BBC81353.1"/>
    <property type="molecule type" value="Genomic_DNA"/>
</dbReference>
<reference evidence="1 2" key="1">
    <citation type="submission" date="2018-02" db="EMBL/GenBank/DDBJ databases">
        <title>Acetobacter orientalis genome.</title>
        <authorList>
            <person name="Nakashima N."/>
            <person name="Tamura T."/>
        </authorList>
    </citation>
    <scope>NUCLEOTIDE SEQUENCE [LARGE SCALE GENOMIC DNA]</scope>
    <source>
        <strain evidence="1 2">FAN1</strain>
    </source>
</reference>
<evidence type="ECO:0000313" key="2">
    <source>
        <dbReference type="Proteomes" id="UP000270034"/>
    </source>
</evidence>